<proteinExistence type="predicted"/>
<dbReference type="InterPro" id="IPR032633">
    <property type="entry name" value="ThiJ-like"/>
</dbReference>
<keyword evidence="2" id="KW-1185">Reference proteome</keyword>
<dbReference type="Pfam" id="PF17124">
    <property type="entry name" value="ThiJ_like"/>
    <property type="match status" value="1"/>
</dbReference>
<name>A0A1L9AUD1_9BACT</name>
<gene>
    <name evidence="1" type="ORF">BON30_47875</name>
</gene>
<organism evidence="1 2">
    <name type="scientific">Cystobacter ferrugineus</name>
    <dbReference type="NCBI Taxonomy" id="83449"/>
    <lineage>
        <taxon>Bacteria</taxon>
        <taxon>Pseudomonadati</taxon>
        <taxon>Myxococcota</taxon>
        <taxon>Myxococcia</taxon>
        <taxon>Myxococcales</taxon>
        <taxon>Cystobacterineae</taxon>
        <taxon>Archangiaceae</taxon>
        <taxon>Cystobacter</taxon>
    </lineage>
</organism>
<dbReference type="STRING" id="83449.BON30_47875"/>
<dbReference type="InterPro" id="IPR029062">
    <property type="entry name" value="Class_I_gatase-like"/>
</dbReference>
<dbReference type="SUPFAM" id="SSF52317">
    <property type="entry name" value="Class I glutamine amidotransferase-like"/>
    <property type="match status" value="1"/>
</dbReference>
<protein>
    <submittedName>
        <fullName evidence="1">Thiamine biosynthesis protein ThiJ</fullName>
    </submittedName>
</protein>
<dbReference type="PANTHER" id="PTHR43068">
    <property type="entry name" value="SLR1854 PROTEIN"/>
    <property type="match status" value="1"/>
</dbReference>
<dbReference type="OrthoDB" id="9792284at2"/>
<dbReference type="RefSeq" id="WP_071905359.1">
    <property type="nucleotide sequence ID" value="NZ_MPIN01000032.1"/>
</dbReference>
<dbReference type="Proteomes" id="UP000182229">
    <property type="component" value="Unassembled WGS sequence"/>
</dbReference>
<dbReference type="AlphaFoldDB" id="A0A1L9AUD1"/>
<evidence type="ECO:0000313" key="2">
    <source>
        <dbReference type="Proteomes" id="UP000182229"/>
    </source>
</evidence>
<evidence type="ECO:0000313" key="1">
    <source>
        <dbReference type="EMBL" id="OJH33596.1"/>
    </source>
</evidence>
<dbReference type="PANTHER" id="PTHR43068:SF1">
    <property type="entry name" value="SLR1854 PROTEIN"/>
    <property type="match status" value="1"/>
</dbReference>
<comment type="caution">
    <text evidence="1">The sequence shown here is derived from an EMBL/GenBank/DDBJ whole genome shotgun (WGS) entry which is preliminary data.</text>
</comment>
<accession>A0A1L9AUD1</accession>
<reference evidence="2" key="1">
    <citation type="submission" date="2016-11" db="EMBL/GenBank/DDBJ databases">
        <authorList>
            <person name="Shukria A."/>
            <person name="Stevens D.C."/>
        </authorList>
    </citation>
    <scope>NUCLEOTIDE SEQUENCE [LARGE SCALE GENOMIC DNA]</scope>
    <source>
        <strain evidence="2">Cbfe23</strain>
    </source>
</reference>
<reference evidence="1 2" key="2">
    <citation type="submission" date="2016-12" db="EMBL/GenBank/DDBJ databases">
        <title>Draft Genome Sequence of Cystobacter ferrugineus Strain Cbfe23.</title>
        <authorList>
            <person name="Akbar S."/>
            <person name="Dowd S.E."/>
            <person name="Stevens D.C."/>
        </authorList>
    </citation>
    <scope>NUCLEOTIDE SEQUENCE [LARGE SCALE GENOMIC DNA]</scope>
    <source>
        <strain evidence="1 2">Cbfe23</strain>
    </source>
</reference>
<dbReference type="EMBL" id="MPIN01000032">
    <property type="protein sequence ID" value="OJH33596.1"/>
    <property type="molecule type" value="Genomic_DNA"/>
</dbReference>
<sequence length="255" mass="28393">MTATRRVIIPLPDRDFDVTEVAVPWRLLVDAGHEVVFATERGATPAADPLLLTGVLFGKLGAEPEPKRFYEQMIQSPAFQKPITWEAIDPEAYDGMVLPGGHAPGMRQYLGSEALQAKVAAFWKLGRPVGAICHGVLVLARAKDPSTGKSLLWGRRTTCLPKYMERAAYFLTAWKLGRYYRTYPAYVEEEVREALAPSGQFERGPREYSRRGTATDHGPAFVVEDGDYVSARWPGDAYLFTERFLAKLEARAARG</sequence>
<dbReference type="Gene3D" id="3.40.50.880">
    <property type="match status" value="1"/>
</dbReference>